<evidence type="ECO:0008006" key="3">
    <source>
        <dbReference type="Google" id="ProtNLM"/>
    </source>
</evidence>
<dbReference type="Proteomes" id="UP000726777">
    <property type="component" value="Unassembled WGS sequence"/>
</dbReference>
<name>A0A9Q3UH41_VIBPH</name>
<dbReference type="EMBL" id="JACVHL010000029">
    <property type="protein sequence ID" value="MCC3807683.1"/>
    <property type="molecule type" value="Genomic_DNA"/>
</dbReference>
<evidence type="ECO:0000313" key="1">
    <source>
        <dbReference type="EMBL" id="MCC3807683.1"/>
    </source>
</evidence>
<organism evidence="1 2">
    <name type="scientific">Vibrio parahaemolyticus</name>
    <dbReference type="NCBI Taxonomy" id="670"/>
    <lineage>
        <taxon>Bacteria</taxon>
        <taxon>Pseudomonadati</taxon>
        <taxon>Pseudomonadota</taxon>
        <taxon>Gammaproteobacteria</taxon>
        <taxon>Vibrionales</taxon>
        <taxon>Vibrionaceae</taxon>
        <taxon>Vibrio</taxon>
    </lineage>
</organism>
<dbReference type="AlphaFoldDB" id="A0A9Q3UH41"/>
<reference evidence="1" key="1">
    <citation type="submission" date="2020-09" db="EMBL/GenBank/DDBJ databases">
        <title>Genome sequence of Vibrio parahaemolyticus isolates.</title>
        <authorList>
            <person name="Hammerl J.A."/>
            <person name="Strauch E."/>
        </authorList>
    </citation>
    <scope>NUCLEOTIDE SEQUENCE</scope>
    <source>
        <strain evidence="1">17-VB00146</strain>
    </source>
</reference>
<comment type="caution">
    <text evidence="1">The sequence shown here is derived from an EMBL/GenBank/DDBJ whole genome shotgun (WGS) entry which is preliminary data.</text>
</comment>
<proteinExistence type="predicted"/>
<gene>
    <name evidence="1" type="ORF">IB292_21930</name>
</gene>
<dbReference type="RefSeq" id="WP_228085951.1">
    <property type="nucleotide sequence ID" value="NZ_JACVHL010000029.1"/>
</dbReference>
<protein>
    <recommendedName>
        <fullName evidence="3">HNH endonuclease</fullName>
    </recommendedName>
</protein>
<sequence>MYKCALCGCEAELELSHILPKFLFRYQKKSSPTGNIRSVVNPNRIVQDGEKVSFLCGECEDLFSRWETSFANNIFYPYEKGEKFEFSYNSDLSKFLASLSFRCLKLSYAENRLDYISDTLISYVPKALNNLSRYLLGESPHPNEQRQHLVLLDVAQSSSGYIGGIRESEFNLYTTRAIEYDVVTNDIAVFVYIKFLKFLVLCPVYTQTQKGWRSSRVSHRSGVLKPCSVELNDYVLQRMLDGARRAVASRANISEKQSSIIESNLSKQQPERLINSPIGQAILRSKN</sequence>
<evidence type="ECO:0000313" key="2">
    <source>
        <dbReference type="Proteomes" id="UP000726777"/>
    </source>
</evidence>
<accession>A0A9Q3UH41</accession>